<reference evidence="2 3" key="1">
    <citation type="submission" date="2019-12" db="EMBL/GenBank/DDBJ databases">
        <title>Draft genome sequence of the ascomycete Xylaria multiplex DSM 110363.</title>
        <authorList>
            <person name="Buettner E."/>
            <person name="Kellner H."/>
        </authorList>
    </citation>
    <scope>NUCLEOTIDE SEQUENCE [LARGE SCALE GENOMIC DNA]</scope>
    <source>
        <strain evidence="2 3">DSM 110363</strain>
    </source>
</reference>
<dbReference type="OrthoDB" id="5418627at2759"/>
<evidence type="ECO:0000313" key="2">
    <source>
        <dbReference type="EMBL" id="KAF2965320.1"/>
    </source>
</evidence>
<feature type="compositionally biased region" description="Polar residues" evidence="1">
    <location>
        <begin position="82"/>
        <end position="91"/>
    </location>
</feature>
<feature type="compositionally biased region" description="Polar residues" evidence="1">
    <location>
        <begin position="127"/>
        <end position="144"/>
    </location>
</feature>
<feature type="region of interest" description="Disordered" evidence="1">
    <location>
        <begin position="477"/>
        <end position="498"/>
    </location>
</feature>
<protein>
    <submittedName>
        <fullName evidence="2">Uncharacterized protein</fullName>
    </submittedName>
</protein>
<evidence type="ECO:0000256" key="1">
    <source>
        <dbReference type="SAM" id="MobiDB-lite"/>
    </source>
</evidence>
<accession>A0A7C8IJV7</accession>
<feature type="compositionally biased region" description="Polar residues" evidence="1">
    <location>
        <begin position="434"/>
        <end position="446"/>
    </location>
</feature>
<proteinExistence type="predicted"/>
<dbReference type="InParanoid" id="A0A7C8IJV7"/>
<dbReference type="AlphaFoldDB" id="A0A7C8IJV7"/>
<organism evidence="2 3">
    <name type="scientific">Xylaria multiplex</name>
    <dbReference type="NCBI Taxonomy" id="323545"/>
    <lineage>
        <taxon>Eukaryota</taxon>
        <taxon>Fungi</taxon>
        <taxon>Dikarya</taxon>
        <taxon>Ascomycota</taxon>
        <taxon>Pezizomycotina</taxon>
        <taxon>Sordariomycetes</taxon>
        <taxon>Xylariomycetidae</taxon>
        <taxon>Xylariales</taxon>
        <taxon>Xylariaceae</taxon>
        <taxon>Xylaria</taxon>
    </lineage>
</organism>
<feature type="compositionally biased region" description="Basic and acidic residues" evidence="1">
    <location>
        <begin position="154"/>
        <end position="167"/>
    </location>
</feature>
<feature type="region of interest" description="Disordered" evidence="1">
    <location>
        <begin position="120"/>
        <end position="218"/>
    </location>
</feature>
<feature type="region of interest" description="Disordered" evidence="1">
    <location>
        <begin position="76"/>
        <end position="99"/>
    </location>
</feature>
<dbReference type="EMBL" id="WUBL01000119">
    <property type="protein sequence ID" value="KAF2965320.1"/>
    <property type="molecule type" value="Genomic_DNA"/>
</dbReference>
<sequence>MDDTTTLISELLNKLAELNQKVCDYRQGMAQEFQRYHHRLLQDAPEHVSVQVEKILVVPQLSGGLGVEESRRPPSFLIHQVSPPTDITSGSPPDRDREREFHGLFTPSYLPLLEVMQPSKTIPGPATISSPVTPRGNESNNIQEPLSHAQLDTTAERPDPVRRHTEETASSVNSDDSLSRTRRSALRRSSSGSTKDTQSPRRVRFDVEGEEVLPTVSPPNSPRIYDLLTSPPPQVKLKIHESLDHVVLEEEETSILGNSPPRPKKISSTERLKALARSSTEDTSKWTVVGDIHEDDEEEEGLVMLSSKKKPKALIVEPAPATALKNGIGIHHIQNEELKDLKMEAHSDQSIDEDEVADDVLELPALASFKNKKRFPPQQEAQNLILGATPKEKSEFQQVLPSKTEPPISAFSLQSHGTRNLDDEAMFDFDDDGSVSQPQATKTSTKYIEEQPEIKEQVMPFTANSVEGPPITLYSTSPAIPIAKPPSPPHASPTSSVSKQIGVSAGSYKGKPFIIGVVRNEELHKKASEMGDLSMFVGSVDGRSGVDASDSYRQDPYCFNGTPRSLGERLMEEAHARRIADNARK</sequence>
<evidence type="ECO:0000313" key="3">
    <source>
        <dbReference type="Proteomes" id="UP000481858"/>
    </source>
</evidence>
<feature type="region of interest" description="Disordered" evidence="1">
    <location>
        <begin position="392"/>
        <end position="453"/>
    </location>
</feature>
<keyword evidence="3" id="KW-1185">Reference proteome</keyword>
<feature type="compositionally biased region" description="Acidic residues" evidence="1">
    <location>
        <begin position="423"/>
        <end position="433"/>
    </location>
</feature>
<name>A0A7C8IJV7_9PEZI</name>
<dbReference type="Proteomes" id="UP000481858">
    <property type="component" value="Unassembled WGS sequence"/>
</dbReference>
<gene>
    <name evidence="2" type="ORF">GQX73_g8259</name>
</gene>
<comment type="caution">
    <text evidence="2">The sequence shown here is derived from an EMBL/GenBank/DDBJ whole genome shotgun (WGS) entry which is preliminary data.</text>
</comment>